<organism evidence="10 11">
    <name type="scientific">Nepenthes gracilis</name>
    <name type="common">Slender pitcher plant</name>
    <dbReference type="NCBI Taxonomy" id="150966"/>
    <lineage>
        <taxon>Eukaryota</taxon>
        <taxon>Viridiplantae</taxon>
        <taxon>Streptophyta</taxon>
        <taxon>Embryophyta</taxon>
        <taxon>Tracheophyta</taxon>
        <taxon>Spermatophyta</taxon>
        <taxon>Magnoliopsida</taxon>
        <taxon>eudicotyledons</taxon>
        <taxon>Gunneridae</taxon>
        <taxon>Pentapetalae</taxon>
        <taxon>Caryophyllales</taxon>
        <taxon>Nepenthaceae</taxon>
        <taxon>Nepenthes</taxon>
    </lineage>
</organism>
<feature type="transmembrane region" description="Helical" evidence="8">
    <location>
        <begin position="105"/>
        <end position="127"/>
    </location>
</feature>
<keyword evidence="5 8" id="KW-0812">Transmembrane</keyword>
<feature type="transmembrane region" description="Helical" evidence="8">
    <location>
        <begin position="9"/>
        <end position="28"/>
    </location>
</feature>
<feature type="transmembrane region" description="Helical" evidence="8">
    <location>
        <begin position="147"/>
        <end position="176"/>
    </location>
</feature>
<evidence type="ECO:0000256" key="2">
    <source>
        <dbReference type="ARBA" id="ARBA00007651"/>
    </source>
</evidence>
<keyword evidence="4 8" id="KW-1003">Cell membrane</keyword>
<dbReference type="PANTHER" id="PTHR33573:SF30">
    <property type="entry name" value="CASP-LIKE PROTEIN 2C1-RELATED"/>
    <property type="match status" value="1"/>
</dbReference>
<dbReference type="Pfam" id="PF04535">
    <property type="entry name" value="CASP_dom"/>
    <property type="match status" value="1"/>
</dbReference>
<comment type="subcellular location">
    <subcellularLocation>
        <location evidence="1 8">Cell membrane</location>
        <topology evidence="1 8">Multi-pass membrane protein</topology>
    </subcellularLocation>
</comment>
<comment type="caution">
    <text evidence="10">The sequence shown here is derived from an EMBL/GenBank/DDBJ whole genome shotgun (WGS) entry which is preliminary data.</text>
</comment>
<evidence type="ECO:0000259" key="9">
    <source>
        <dbReference type="Pfam" id="PF04535"/>
    </source>
</evidence>
<feature type="domain" description="Casparian strip membrane protein" evidence="9">
    <location>
        <begin position="4"/>
        <end position="159"/>
    </location>
</feature>
<evidence type="ECO:0000256" key="1">
    <source>
        <dbReference type="ARBA" id="ARBA00004651"/>
    </source>
</evidence>
<sequence length="186" mass="20718">MEVSRKCEALLRLLALAVLVLTACLIRTNTQTKLLFGFYRKKATFKDLDAYVVSLYVDLAAAGYNLLQFIRCLSPRFLQPSAGTKLTVLPCDVIQYWLCFLLDQATAYLVFAANCSATALSVMAVTGSKSLQWMKLCDKYTRFCYQAGGHLFCGVVASLLLAAVASASAFNLFRFYSPKYFMSRKT</sequence>
<comment type="subunit">
    <text evidence="3 8">Homodimer and heterodimers.</text>
</comment>
<dbReference type="AlphaFoldDB" id="A0AAD3STX9"/>
<proteinExistence type="inferred from homology"/>
<protein>
    <recommendedName>
        <fullName evidence="8">CASP-like protein</fullName>
    </recommendedName>
</protein>
<feature type="transmembrane region" description="Helical" evidence="8">
    <location>
        <begin position="48"/>
        <end position="67"/>
    </location>
</feature>
<reference evidence="10" key="1">
    <citation type="submission" date="2023-05" db="EMBL/GenBank/DDBJ databases">
        <title>Nepenthes gracilis genome sequencing.</title>
        <authorList>
            <person name="Fukushima K."/>
        </authorList>
    </citation>
    <scope>NUCLEOTIDE SEQUENCE</scope>
    <source>
        <strain evidence="10">SING2019-196</strain>
    </source>
</reference>
<evidence type="ECO:0000256" key="7">
    <source>
        <dbReference type="ARBA" id="ARBA00023136"/>
    </source>
</evidence>
<dbReference type="Proteomes" id="UP001279734">
    <property type="component" value="Unassembled WGS sequence"/>
</dbReference>
<dbReference type="EMBL" id="BSYO01000018">
    <property type="protein sequence ID" value="GMH17810.1"/>
    <property type="molecule type" value="Genomic_DNA"/>
</dbReference>
<gene>
    <name evidence="10" type="ORF">Nepgr_019651</name>
</gene>
<dbReference type="PANTHER" id="PTHR33573">
    <property type="entry name" value="CASP-LIKE PROTEIN 4A4"/>
    <property type="match status" value="1"/>
</dbReference>
<evidence type="ECO:0000256" key="6">
    <source>
        <dbReference type="ARBA" id="ARBA00022989"/>
    </source>
</evidence>
<keyword evidence="11" id="KW-1185">Reference proteome</keyword>
<keyword evidence="7 8" id="KW-0472">Membrane</keyword>
<dbReference type="PROSITE" id="PS51257">
    <property type="entry name" value="PROKAR_LIPOPROTEIN"/>
    <property type="match status" value="1"/>
</dbReference>
<comment type="similarity">
    <text evidence="2 8">Belongs to the Casparian strip membrane proteins (CASP) family.</text>
</comment>
<evidence type="ECO:0000256" key="5">
    <source>
        <dbReference type="ARBA" id="ARBA00022692"/>
    </source>
</evidence>
<evidence type="ECO:0000256" key="8">
    <source>
        <dbReference type="RuleBase" id="RU361233"/>
    </source>
</evidence>
<evidence type="ECO:0000256" key="3">
    <source>
        <dbReference type="ARBA" id="ARBA00011489"/>
    </source>
</evidence>
<evidence type="ECO:0000256" key="4">
    <source>
        <dbReference type="ARBA" id="ARBA00022475"/>
    </source>
</evidence>
<evidence type="ECO:0000313" key="10">
    <source>
        <dbReference type="EMBL" id="GMH17810.1"/>
    </source>
</evidence>
<name>A0AAD3STX9_NEPGR</name>
<dbReference type="GO" id="GO:0005886">
    <property type="term" value="C:plasma membrane"/>
    <property type="evidence" value="ECO:0007669"/>
    <property type="project" value="UniProtKB-SubCell"/>
</dbReference>
<evidence type="ECO:0000313" key="11">
    <source>
        <dbReference type="Proteomes" id="UP001279734"/>
    </source>
</evidence>
<accession>A0AAD3STX9</accession>
<dbReference type="InterPro" id="IPR006459">
    <property type="entry name" value="CASP/CASPL"/>
</dbReference>
<dbReference type="InterPro" id="IPR006702">
    <property type="entry name" value="CASP_dom"/>
</dbReference>
<dbReference type="NCBIfam" id="TIGR01569">
    <property type="entry name" value="A_tha_TIGR01569"/>
    <property type="match status" value="1"/>
</dbReference>
<keyword evidence="6 8" id="KW-1133">Transmembrane helix</keyword>